<dbReference type="EnsemblProtists" id="EKX46419">
    <property type="protein sequence ID" value="EKX46419"/>
    <property type="gene ID" value="GUITHDRAFT_152349"/>
</dbReference>
<dbReference type="GeneID" id="17303123"/>
<reference evidence="2" key="3">
    <citation type="submission" date="2016-03" db="UniProtKB">
        <authorList>
            <consortium name="EnsemblProtists"/>
        </authorList>
    </citation>
    <scope>IDENTIFICATION</scope>
</reference>
<evidence type="ECO:0000313" key="2">
    <source>
        <dbReference type="EnsemblProtists" id="EKX46419"/>
    </source>
</evidence>
<reference evidence="3" key="2">
    <citation type="submission" date="2012-11" db="EMBL/GenBank/DDBJ databases">
        <authorList>
            <person name="Kuo A."/>
            <person name="Curtis B.A."/>
            <person name="Tanifuji G."/>
            <person name="Burki F."/>
            <person name="Gruber A."/>
            <person name="Irimia M."/>
            <person name="Maruyama S."/>
            <person name="Arias M.C."/>
            <person name="Ball S.G."/>
            <person name="Gile G.H."/>
            <person name="Hirakawa Y."/>
            <person name="Hopkins J.F."/>
            <person name="Rensing S.A."/>
            <person name="Schmutz J."/>
            <person name="Symeonidi A."/>
            <person name="Elias M."/>
            <person name="Eveleigh R.J."/>
            <person name="Herman E.K."/>
            <person name="Klute M.J."/>
            <person name="Nakayama T."/>
            <person name="Obornik M."/>
            <person name="Reyes-Prieto A."/>
            <person name="Armbrust E.V."/>
            <person name="Aves S.J."/>
            <person name="Beiko R.G."/>
            <person name="Coutinho P."/>
            <person name="Dacks J.B."/>
            <person name="Durnford D.G."/>
            <person name="Fast N.M."/>
            <person name="Green B.R."/>
            <person name="Grisdale C."/>
            <person name="Hempe F."/>
            <person name="Henrissat B."/>
            <person name="Hoppner M.P."/>
            <person name="Ishida K.-I."/>
            <person name="Kim E."/>
            <person name="Koreny L."/>
            <person name="Kroth P.G."/>
            <person name="Liu Y."/>
            <person name="Malik S.-B."/>
            <person name="Maier U.G."/>
            <person name="McRose D."/>
            <person name="Mock T."/>
            <person name="Neilson J.A."/>
            <person name="Onodera N.T."/>
            <person name="Poole A.M."/>
            <person name="Pritham E.J."/>
            <person name="Richards T.A."/>
            <person name="Rocap G."/>
            <person name="Roy S.W."/>
            <person name="Sarai C."/>
            <person name="Schaack S."/>
            <person name="Shirato S."/>
            <person name="Slamovits C.H."/>
            <person name="Spencer D.F."/>
            <person name="Suzuki S."/>
            <person name="Worden A.Z."/>
            <person name="Zauner S."/>
            <person name="Barry K."/>
            <person name="Bell C."/>
            <person name="Bharti A.K."/>
            <person name="Crow J.A."/>
            <person name="Grimwood J."/>
            <person name="Kramer R."/>
            <person name="Lindquist E."/>
            <person name="Lucas S."/>
            <person name="Salamov A."/>
            <person name="McFadden G.I."/>
            <person name="Lane C.E."/>
            <person name="Keeling P.J."/>
            <person name="Gray M.W."/>
            <person name="Grigoriev I.V."/>
            <person name="Archibald J.M."/>
        </authorList>
    </citation>
    <scope>NUCLEOTIDE SEQUENCE</scope>
    <source>
        <strain evidence="3">CCMP2712</strain>
    </source>
</reference>
<dbReference type="EMBL" id="JH992994">
    <property type="protein sequence ID" value="EKX46419.1"/>
    <property type="molecule type" value="Genomic_DNA"/>
</dbReference>
<reference evidence="1 3" key="1">
    <citation type="journal article" date="2012" name="Nature">
        <title>Algal genomes reveal evolutionary mosaicism and the fate of nucleomorphs.</title>
        <authorList>
            <consortium name="DOE Joint Genome Institute"/>
            <person name="Curtis B.A."/>
            <person name="Tanifuji G."/>
            <person name="Burki F."/>
            <person name="Gruber A."/>
            <person name="Irimia M."/>
            <person name="Maruyama S."/>
            <person name="Arias M.C."/>
            <person name="Ball S.G."/>
            <person name="Gile G.H."/>
            <person name="Hirakawa Y."/>
            <person name="Hopkins J.F."/>
            <person name="Kuo A."/>
            <person name="Rensing S.A."/>
            <person name="Schmutz J."/>
            <person name="Symeonidi A."/>
            <person name="Elias M."/>
            <person name="Eveleigh R.J."/>
            <person name="Herman E.K."/>
            <person name="Klute M.J."/>
            <person name="Nakayama T."/>
            <person name="Obornik M."/>
            <person name="Reyes-Prieto A."/>
            <person name="Armbrust E.V."/>
            <person name="Aves S.J."/>
            <person name="Beiko R.G."/>
            <person name="Coutinho P."/>
            <person name="Dacks J.B."/>
            <person name="Durnford D.G."/>
            <person name="Fast N.M."/>
            <person name="Green B.R."/>
            <person name="Grisdale C.J."/>
            <person name="Hempel F."/>
            <person name="Henrissat B."/>
            <person name="Hoppner M.P."/>
            <person name="Ishida K."/>
            <person name="Kim E."/>
            <person name="Koreny L."/>
            <person name="Kroth P.G."/>
            <person name="Liu Y."/>
            <person name="Malik S.B."/>
            <person name="Maier U.G."/>
            <person name="McRose D."/>
            <person name="Mock T."/>
            <person name="Neilson J.A."/>
            <person name="Onodera N.T."/>
            <person name="Poole A.M."/>
            <person name="Pritham E.J."/>
            <person name="Richards T.A."/>
            <person name="Rocap G."/>
            <person name="Roy S.W."/>
            <person name="Sarai C."/>
            <person name="Schaack S."/>
            <person name="Shirato S."/>
            <person name="Slamovits C.H."/>
            <person name="Spencer D.F."/>
            <person name="Suzuki S."/>
            <person name="Worden A.Z."/>
            <person name="Zauner S."/>
            <person name="Barry K."/>
            <person name="Bell C."/>
            <person name="Bharti A.K."/>
            <person name="Crow J.A."/>
            <person name="Grimwood J."/>
            <person name="Kramer R."/>
            <person name="Lindquist E."/>
            <person name="Lucas S."/>
            <person name="Salamov A."/>
            <person name="McFadden G.I."/>
            <person name="Lane C.E."/>
            <person name="Keeling P.J."/>
            <person name="Gray M.W."/>
            <person name="Grigoriev I.V."/>
            <person name="Archibald J.M."/>
        </authorList>
    </citation>
    <scope>NUCLEOTIDE SEQUENCE</scope>
    <source>
        <strain evidence="1 3">CCMP2712</strain>
    </source>
</reference>
<name>L1JE55_GUITC</name>
<dbReference type="HOGENOM" id="CLU_1698865_0_0_1"/>
<organism evidence="1">
    <name type="scientific">Guillardia theta (strain CCMP2712)</name>
    <name type="common">Cryptophyte</name>
    <dbReference type="NCBI Taxonomy" id="905079"/>
    <lineage>
        <taxon>Eukaryota</taxon>
        <taxon>Cryptophyceae</taxon>
        <taxon>Pyrenomonadales</taxon>
        <taxon>Geminigeraceae</taxon>
        <taxon>Guillardia</taxon>
    </lineage>
</organism>
<dbReference type="KEGG" id="gtt:GUITHDRAFT_152349"/>
<evidence type="ECO:0000313" key="3">
    <source>
        <dbReference type="Proteomes" id="UP000011087"/>
    </source>
</evidence>
<evidence type="ECO:0000313" key="1">
    <source>
        <dbReference type="EMBL" id="EKX46419.1"/>
    </source>
</evidence>
<sequence>MTNSMRKHRPPALAGHMPANAPTMREDLALGYSGNVEQRRQESEAWTNFNGLHSYCTRRHSEGLMKMGQLSNSFKNLLKLKDDTPRAETIDEEASSESPHARTIDSVGNVIRSRRGSYCCMMEMGSKSPHGGLIDKFGNFNQTNRDRTELIFRNL</sequence>
<dbReference type="Proteomes" id="UP000011087">
    <property type="component" value="Unassembled WGS sequence"/>
</dbReference>
<dbReference type="RefSeq" id="XP_005833399.1">
    <property type="nucleotide sequence ID" value="XM_005833342.1"/>
</dbReference>
<dbReference type="PaxDb" id="55529-EKX46419"/>
<accession>L1JE55</accession>
<gene>
    <name evidence="1" type="ORF">GUITHDRAFT_152349</name>
</gene>
<dbReference type="AlphaFoldDB" id="L1JE55"/>
<proteinExistence type="predicted"/>
<protein>
    <submittedName>
        <fullName evidence="1 2">Uncharacterized protein</fullName>
    </submittedName>
</protein>
<keyword evidence="3" id="KW-1185">Reference proteome</keyword>